<dbReference type="InterPro" id="IPR050707">
    <property type="entry name" value="HTH_MetabolicPath_Reg"/>
</dbReference>
<accession>A0A2P9HCS8</accession>
<feature type="domain" description="IclR-ED" evidence="5">
    <location>
        <begin position="74"/>
        <end position="259"/>
    </location>
</feature>
<dbReference type="Proteomes" id="UP000246073">
    <property type="component" value="Unassembled WGS sequence"/>
</dbReference>
<dbReference type="Gene3D" id="3.30.450.40">
    <property type="match status" value="1"/>
</dbReference>
<dbReference type="InterPro" id="IPR005471">
    <property type="entry name" value="Tscrpt_reg_IclR_N"/>
</dbReference>
<dbReference type="RefSeq" id="WP_109366080.1">
    <property type="nucleotide sequence ID" value="NZ_OOFM01000001.1"/>
</dbReference>
<dbReference type="GO" id="GO:0003677">
    <property type="term" value="F:DNA binding"/>
    <property type="evidence" value="ECO:0007669"/>
    <property type="project" value="UniProtKB-KW"/>
</dbReference>
<evidence type="ECO:0000259" key="5">
    <source>
        <dbReference type="PROSITE" id="PS51078"/>
    </source>
</evidence>
<evidence type="ECO:0000256" key="2">
    <source>
        <dbReference type="ARBA" id="ARBA00023125"/>
    </source>
</evidence>
<dbReference type="PANTHER" id="PTHR30136">
    <property type="entry name" value="HELIX-TURN-HELIX TRANSCRIPTIONAL REGULATOR, ICLR FAMILY"/>
    <property type="match status" value="1"/>
</dbReference>
<dbReference type="Gene3D" id="1.10.10.10">
    <property type="entry name" value="Winged helix-like DNA-binding domain superfamily/Winged helix DNA-binding domain"/>
    <property type="match status" value="1"/>
</dbReference>
<evidence type="ECO:0000256" key="3">
    <source>
        <dbReference type="ARBA" id="ARBA00023163"/>
    </source>
</evidence>
<dbReference type="GO" id="GO:0003700">
    <property type="term" value="F:DNA-binding transcription factor activity"/>
    <property type="evidence" value="ECO:0007669"/>
    <property type="project" value="TreeGrafter"/>
</dbReference>
<keyword evidence="2 6" id="KW-0238">DNA-binding</keyword>
<evidence type="ECO:0000313" key="7">
    <source>
        <dbReference type="Proteomes" id="UP000246073"/>
    </source>
</evidence>
<dbReference type="GO" id="GO:0045892">
    <property type="term" value="P:negative regulation of DNA-templated transcription"/>
    <property type="evidence" value="ECO:0007669"/>
    <property type="project" value="TreeGrafter"/>
</dbReference>
<dbReference type="SUPFAM" id="SSF55781">
    <property type="entry name" value="GAF domain-like"/>
    <property type="match status" value="1"/>
</dbReference>
<dbReference type="Pfam" id="PF01614">
    <property type="entry name" value="IclR_C"/>
    <property type="match status" value="1"/>
</dbReference>
<dbReference type="SUPFAM" id="SSF46785">
    <property type="entry name" value="Winged helix' DNA-binding domain"/>
    <property type="match status" value="1"/>
</dbReference>
<feature type="domain" description="HTH iclR-type" evidence="4">
    <location>
        <begin position="12"/>
        <end position="73"/>
    </location>
</feature>
<reference evidence="7" key="1">
    <citation type="submission" date="2017-12" db="EMBL/GenBank/DDBJ databases">
        <authorList>
            <person name="Diaz M."/>
        </authorList>
    </citation>
    <scope>NUCLEOTIDE SEQUENCE [LARGE SCALE GENOMIC DNA]</scope>
    <source>
        <strain evidence="7">FI11154</strain>
    </source>
</reference>
<dbReference type="InterPro" id="IPR014757">
    <property type="entry name" value="Tscrpt_reg_IclR_C"/>
</dbReference>
<evidence type="ECO:0000259" key="4">
    <source>
        <dbReference type="PROSITE" id="PS51077"/>
    </source>
</evidence>
<dbReference type="AlphaFoldDB" id="A0A2P9HCS8"/>
<keyword evidence="1" id="KW-0805">Transcription regulation</keyword>
<dbReference type="SMART" id="SM00346">
    <property type="entry name" value="HTH_ICLR"/>
    <property type="match status" value="1"/>
</dbReference>
<dbReference type="InterPro" id="IPR036388">
    <property type="entry name" value="WH-like_DNA-bd_sf"/>
</dbReference>
<dbReference type="InterPro" id="IPR029016">
    <property type="entry name" value="GAF-like_dom_sf"/>
</dbReference>
<evidence type="ECO:0000313" key="6">
    <source>
        <dbReference type="EMBL" id="SPL61906.1"/>
    </source>
</evidence>
<dbReference type="EMBL" id="OOFM01000001">
    <property type="protein sequence ID" value="SPL61906.1"/>
    <property type="molecule type" value="Genomic_DNA"/>
</dbReference>
<name>A0A2P9HCS8_9HYPH</name>
<sequence>MEPTNKRNFAPVRALERGLALLQDLSLYKGAHPQQIARRLELPRPTVVRLLETLEGLGFVERSPSDGSWYPTLYVRSLSDGYNDEAWVRECAAPEIERLGKQILWPVDLHTLQNDMMLVRESTHRTSPFSIQHGLVGTRLPILHTSSGRAYLAFCPDEEREAILDRLAQNPANQAALAGDRRHITQQIAATRQQGYGLRSGELIRATNSLSVPVHAKGRVQAVVTVVWFVSALPVAEGVRRFLEQARECAARIAQKCEAFPDMTMRYRRENSNSTD</sequence>
<dbReference type="PROSITE" id="PS51078">
    <property type="entry name" value="ICLR_ED"/>
    <property type="match status" value="1"/>
</dbReference>
<gene>
    <name evidence="6" type="ORF">OHAE_4698</name>
</gene>
<proteinExistence type="predicted"/>
<evidence type="ECO:0000256" key="1">
    <source>
        <dbReference type="ARBA" id="ARBA00023015"/>
    </source>
</evidence>
<dbReference type="PANTHER" id="PTHR30136:SF23">
    <property type="entry name" value="DNA-BINDING TRANSCRIPTIONAL ACTIVATOR MHPR"/>
    <property type="match status" value="1"/>
</dbReference>
<protein>
    <submittedName>
        <fullName evidence="6">DNA-binding transcriptional activator</fullName>
    </submittedName>
</protein>
<dbReference type="PROSITE" id="PS51077">
    <property type="entry name" value="HTH_ICLR"/>
    <property type="match status" value="1"/>
</dbReference>
<organism evidence="6 7">
    <name type="scientific">Ochrobactrum soli</name>
    <dbReference type="NCBI Taxonomy" id="2448455"/>
    <lineage>
        <taxon>Bacteria</taxon>
        <taxon>Pseudomonadati</taxon>
        <taxon>Pseudomonadota</taxon>
        <taxon>Alphaproteobacteria</taxon>
        <taxon>Hyphomicrobiales</taxon>
        <taxon>Brucellaceae</taxon>
        <taxon>Brucella/Ochrobactrum group</taxon>
        <taxon>Ochrobactrum</taxon>
    </lineage>
</organism>
<dbReference type="Pfam" id="PF09339">
    <property type="entry name" value="HTH_IclR"/>
    <property type="match status" value="1"/>
</dbReference>
<dbReference type="InterPro" id="IPR036390">
    <property type="entry name" value="WH_DNA-bd_sf"/>
</dbReference>
<keyword evidence="3" id="KW-0804">Transcription</keyword>